<comment type="caution">
    <text evidence="2">The sequence shown here is derived from an EMBL/GenBank/DDBJ whole genome shotgun (WGS) entry which is preliminary data.</text>
</comment>
<dbReference type="EMBL" id="AJZD02000328">
    <property type="protein sequence ID" value="OEF86162.1"/>
    <property type="molecule type" value="Genomic_DNA"/>
</dbReference>
<accession>A0A1E5FCE6</accession>
<name>A0A1E5FCE6_VIBSP</name>
<sequence>MKMTPQRNKVINIAAAISIVLFSAIPTYASADHLDVHYLESSYLETRFLDSSFFEFMTPDFGQGYLNDEIKENPTLE</sequence>
<protein>
    <submittedName>
        <fullName evidence="2">Uncharacterized protein</fullName>
    </submittedName>
</protein>
<evidence type="ECO:0000256" key="1">
    <source>
        <dbReference type="SAM" id="SignalP"/>
    </source>
</evidence>
<evidence type="ECO:0000313" key="2">
    <source>
        <dbReference type="EMBL" id="OEF86162.1"/>
    </source>
</evidence>
<keyword evidence="1" id="KW-0732">Signal</keyword>
<dbReference type="OrthoDB" id="9886454at2"/>
<dbReference type="Proteomes" id="UP000094802">
    <property type="component" value="Unassembled WGS sequence"/>
</dbReference>
<evidence type="ECO:0000313" key="3">
    <source>
        <dbReference type="Proteomes" id="UP000094802"/>
    </source>
</evidence>
<gene>
    <name evidence="2" type="ORF">A142_11220</name>
</gene>
<organism evidence="2 3">
    <name type="scientific">Vibrio splendidus 12E03</name>
    <dbReference type="NCBI Taxonomy" id="1191305"/>
    <lineage>
        <taxon>Bacteria</taxon>
        <taxon>Pseudomonadati</taxon>
        <taxon>Pseudomonadota</taxon>
        <taxon>Gammaproteobacteria</taxon>
        <taxon>Vibrionales</taxon>
        <taxon>Vibrionaceae</taxon>
        <taxon>Vibrio</taxon>
    </lineage>
</organism>
<dbReference type="AlphaFoldDB" id="A0A1E5FCE6"/>
<feature type="chain" id="PRO_5009176191" evidence="1">
    <location>
        <begin position="32"/>
        <end position="77"/>
    </location>
</feature>
<reference evidence="2 3" key="1">
    <citation type="journal article" date="2012" name="Science">
        <title>Ecological populations of bacteria act as socially cohesive units of antibiotic production and resistance.</title>
        <authorList>
            <person name="Cordero O.X."/>
            <person name="Wildschutte H."/>
            <person name="Kirkup B."/>
            <person name="Proehl S."/>
            <person name="Ngo L."/>
            <person name="Hussain F."/>
            <person name="Le Roux F."/>
            <person name="Mincer T."/>
            <person name="Polz M.F."/>
        </authorList>
    </citation>
    <scope>NUCLEOTIDE SEQUENCE [LARGE SCALE GENOMIC DNA]</scope>
    <source>
        <strain evidence="2 3">12E03</strain>
    </source>
</reference>
<feature type="signal peptide" evidence="1">
    <location>
        <begin position="1"/>
        <end position="31"/>
    </location>
</feature>
<dbReference type="RefSeq" id="WP_019824090.1">
    <property type="nucleotide sequence ID" value="NZ_AJZD02000328.1"/>
</dbReference>
<proteinExistence type="predicted"/>